<dbReference type="EMBL" id="VZDO01000020">
    <property type="protein sequence ID" value="KAB0676855.1"/>
    <property type="molecule type" value="Genomic_DNA"/>
</dbReference>
<feature type="compositionally biased region" description="Basic residues" evidence="1">
    <location>
        <begin position="93"/>
        <end position="102"/>
    </location>
</feature>
<dbReference type="Proteomes" id="UP000432089">
    <property type="component" value="Unassembled WGS sequence"/>
</dbReference>
<feature type="region of interest" description="Disordered" evidence="1">
    <location>
        <begin position="76"/>
        <end position="102"/>
    </location>
</feature>
<reference evidence="2 3" key="1">
    <citation type="submission" date="2019-09" db="EMBL/GenBank/DDBJ databases">
        <title>YIM 132180 draft genome.</title>
        <authorList>
            <person name="Zhang K."/>
        </authorList>
    </citation>
    <scope>NUCLEOTIDE SEQUENCE [LARGE SCALE GENOMIC DNA]</scope>
    <source>
        <strain evidence="2 3">YIM 132180</strain>
    </source>
</reference>
<sequence length="102" mass="10721">MQADGSRQDSSGGPRDASAVLDGIRTTLERLAAVPAVRDDPVCAGIMARMATPEGAEIEAFHALVEALEVRVGELSSGRAAKAPPAPADRQPTRRARTFLKL</sequence>
<protein>
    <submittedName>
        <fullName evidence="2">Uncharacterized protein</fullName>
    </submittedName>
</protein>
<evidence type="ECO:0000313" key="2">
    <source>
        <dbReference type="EMBL" id="KAB0676855.1"/>
    </source>
</evidence>
<evidence type="ECO:0000256" key="1">
    <source>
        <dbReference type="SAM" id="MobiDB-lite"/>
    </source>
</evidence>
<comment type="caution">
    <text evidence="2">The sequence shown here is derived from an EMBL/GenBank/DDBJ whole genome shotgun (WGS) entry which is preliminary data.</text>
</comment>
<name>A0A7V7TUZ3_9HYPH</name>
<organism evidence="2 3">
    <name type="scientific">Plantimonas leprariae</name>
    <dbReference type="NCBI Taxonomy" id="2615207"/>
    <lineage>
        <taxon>Bacteria</taxon>
        <taxon>Pseudomonadati</taxon>
        <taxon>Pseudomonadota</taxon>
        <taxon>Alphaproteobacteria</taxon>
        <taxon>Hyphomicrobiales</taxon>
        <taxon>Aurantimonadaceae</taxon>
        <taxon>Plantimonas</taxon>
    </lineage>
</organism>
<proteinExistence type="predicted"/>
<gene>
    <name evidence="2" type="ORF">F6X38_19995</name>
</gene>
<dbReference type="AlphaFoldDB" id="A0A7V7TUZ3"/>
<accession>A0A7V7TUZ3</accession>
<keyword evidence="3" id="KW-1185">Reference proteome</keyword>
<dbReference type="RefSeq" id="WP_150972869.1">
    <property type="nucleotide sequence ID" value="NZ_VZDO01000020.1"/>
</dbReference>
<evidence type="ECO:0000313" key="3">
    <source>
        <dbReference type="Proteomes" id="UP000432089"/>
    </source>
</evidence>